<reference evidence="1 2" key="1">
    <citation type="journal article" date="2018" name="PLoS Genet.">
        <title>Population sequencing reveals clonal diversity and ancestral inbreeding in the grapevine cultivar Chardonnay.</title>
        <authorList>
            <person name="Roach M.J."/>
            <person name="Johnson D.L."/>
            <person name="Bohlmann J."/>
            <person name="van Vuuren H.J."/>
            <person name="Jones S.J."/>
            <person name="Pretorius I.S."/>
            <person name="Schmidt S.A."/>
            <person name="Borneman A.R."/>
        </authorList>
    </citation>
    <scope>NUCLEOTIDE SEQUENCE [LARGE SCALE GENOMIC DNA]</scope>
    <source>
        <strain evidence="2">cv. Chardonnay</strain>
        <tissue evidence="1">Leaf</tissue>
    </source>
</reference>
<name>A0A438ES75_VITVI</name>
<gene>
    <name evidence="1" type="ORF">CK203_074559</name>
</gene>
<proteinExistence type="predicted"/>
<dbReference type="AlphaFoldDB" id="A0A438ES75"/>
<dbReference type="Proteomes" id="UP000288805">
    <property type="component" value="Unassembled WGS sequence"/>
</dbReference>
<evidence type="ECO:0000313" key="2">
    <source>
        <dbReference type="Proteomes" id="UP000288805"/>
    </source>
</evidence>
<evidence type="ECO:0000313" key="1">
    <source>
        <dbReference type="EMBL" id="RVW50601.1"/>
    </source>
</evidence>
<accession>A0A438ES75</accession>
<sequence length="59" mass="6395">MIGGGKCGVILLKKAMNREGEDRVTWMKLKSGSFSVKALYSVSVSVSLPEPGKLIPFPR</sequence>
<comment type="caution">
    <text evidence="1">The sequence shown here is derived from an EMBL/GenBank/DDBJ whole genome shotgun (WGS) entry which is preliminary data.</text>
</comment>
<dbReference type="EMBL" id="QGNW01001195">
    <property type="protein sequence ID" value="RVW50601.1"/>
    <property type="molecule type" value="Genomic_DNA"/>
</dbReference>
<organism evidence="1 2">
    <name type="scientific">Vitis vinifera</name>
    <name type="common">Grape</name>
    <dbReference type="NCBI Taxonomy" id="29760"/>
    <lineage>
        <taxon>Eukaryota</taxon>
        <taxon>Viridiplantae</taxon>
        <taxon>Streptophyta</taxon>
        <taxon>Embryophyta</taxon>
        <taxon>Tracheophyta</taxon>
        <taxon>Spermatophyta</taxon>
        <taxon>Magnoliopsida</taxon>
        <taxon>eudicotyledons</taxon>
        <taxon>Gunneridae</taxon>
        <taxon>Pentapetalae</taxon>
        <taxon>rosids</taxon>
        <taxon>Vitales</taxon>
        <taxon>Vitaceae</taxon>
        <taxon>Viteae</taxon>
        <taxon>Vitis</taxon>
    </lineage>
</organism>
<protein>
    <submittedName>
        <fullName evidence="1">Uncharacterized protein</fullName>
    </submittedName>
</protein>